<evidence type="ECO:0000259" key="12">
    <source>
        <dbReference type="PROSITE" id="PS50016"/>
    </source>
</evidence>
<dbReference type="EMBL" id="JAGPXC010000007">
    <property type="protein sequence ID" value="KAH6648457.1"/>
    <property type="molecule type" value="Genomic_DNA"/>
</dbReference>
<accession>A0A9P8ZTB5</accession>
<evidence type="ECO:0000256" key="2">
    <source>
        <dbReference type="ARBA" id="ARBA00007269"/>
    </source>
</evidence>
<evidence type="ECO:0000313" key="14">
    <source>
        <dbReference type="EMBL" id="KAH6648457.1"/>
    </source>
</evidence>
<comment type="similarity">
    <text evidence="2">Belongs to the NFX1 family.</text>
</comment>
<dbReference type="RefSeq" id="XP_045954964.1">
    <property type="nucleotide sequence ID" value="XM_046103453.1"/>
</dbReference>
<dbReference type="GO" id="GO:0000122">
    <property type="term" value="P:negative regulation of transcription by RNA polymerase II"/>
    <property type="evidence" value="ECO:0007669"/>
    <property type="project" value="TreeGrafter"/>
</dbReference>
<evidence type="ECO:0000256" key="7">
    <source>
        <dbReference type="ARBA" id="ARBA00023015"/>
    </source>
</evidence>
<dbReference type="GO" id="GO:0008270">
    <property type="term" value="F:zinc ion binding"/>
    <property type="evidence" value="ECO:0007669"/>
    <property type="project" value="UniProtKB-KW"/>
</dbReference>
<proteinExistence type="inferred from homology"/>
<dbReference type="InterPro" id="IPR019787">
    <property type="entry name" value="Znf_PHD-finger"/>
</dbReference>
<dbReference type="PANTHER" id="PTHR12360:SF12">
    <property type="entry name" value="TRANSCRIPTIONAL REPRESSOR NF-X1"/>
    <property type="match status" value="1"/>
</dbReference>
<feature type="compositionally biased region" description="Polar residues" evidence="11">
    <location>
        <begin position="1"/>
        <end position="12"/>
    </location>
</feature>
<keyword evidence="4" id="KW-0677">Repeat</keyword>
<feature type="compositionally biased region" description="Basic residues" evidence="11">
    <location>
        <begin position="23"/>
        <end position="39"/>
    </location>
</feature>
<dbReference type="SMART" id="SM00438">
    <property type="entry name" value="ZnF_NFX"/>
    <property type="match status" value="8"/>
</dbReference>
<dbReference type="InterPro" id="IPR036867">
    <property type="entry name" value="R3H_dom_sf"/>
</dbReference>
<feature type="domain" description="R3H" evidence="13">
    <location>
        <begin position="848"/>
        <end position="911"/>
    </location>
</feature>
<keyword evidence="15" id="KW-1185">Reference proteome</keyword>
<dbReference type="SUPFAM" id="SSF57850">
    <property type="entry name" value="RING/U-box"/>
    <property type="match status" value="1"/>
</dbReference>
<comment type="caution">
    <text evidence="14">The sequence shown here is derived from an EMBL/GenBank/DDBJ whole genome shotgun (WGS) entry which is preliminary data.</text>
</comment>
<dbReference type="GO" id="GO:0005634">
    <property type="term" value="C:nucleus"/>
    <property type="evidence" value="ECO:0007669"/>
    <property type="project" value="UniProtKB-SubCell"/>
</dbReference>
<organism evidence="14 15">
    <name type="scientific">Truncatella angustata</name>
    <dbReference type="NCBI Taxonomy" id="152316"/>
    <lineage>
        <taxon>Eukaryota</taxon>
        <taxon>Fungi</taxon>
        <taxon>Dikarya</taxon>
        <taxon>Ascomycota</taxon>
        <taxon>Pezizomycotina</taxon>
        <taxon>Sordariomycetes</taxon>
        <taxon>Xylariomycetidae</taxon>
        <taxon>Amphisphaeriales</taxon>
        <taxon>Sporocadaceae</taxon>
        <taxon>Truncatella</taxon>
    </lineage>
</organism>
<keyword evidence="3" id="KW-0479">Metal-binding</keyword>
<dbReference type="FunFam" id="3.30.1370.50:FF:000006">
    <property type="entry name" value="NF-X1 finger transcription factor"/>
    <property type="match status" value="1"/>
</dbReference>
<keyword evidence="5 10" id="KW-0863">Zinc-finger</keyword>
<evidence type="ECO:0008006" key="16">
    <source>
        <dbReference type="Google" id="ProtNLM"/>
    </source>
</evidence>
<dbReference type="Pfam" id="PF01424">
    <property type="entry name" value="R3H"/>
    <property type="match status" value="1"/>
</dbReference>
<dbReference type="CDD" id="cd06008">
    <property type="entry name" value="NF-X1-zinc-finger"/>
    <property type="match status" value="4"/>
</dbReference>
<feature type="region of interest" description="Disordered" evidence="11">
    <location>
        <begin position="1087"/>
        <end position="1110"/>
    </location>
</feature>
<dbReference type="AlphaFoldDB" id="A0A9P8ZTB5"/>
<sequence>MAAVRSSTTTAIITMEGSERAPRTSRGRGGRHRGGRGGRGRGGTQNAITTSQTHPSEHAPTAAPASLSRVDSNQTQNLQSGRGSRRSRNSRRGGTNAGQRTTFGGQRTFGGQLTTEQQPEEDAEAGAPSLNIEAKDFVPGQPTHSTGNNAKASQAKGKLLHVRRGSKSNATDLPTRIHEDITYGQYECVICTNEVLPNSRIWSCTTCWSVLHMSCARKWYTNQMKKPDQPGAPAPAGWRCPGCNSSLTEEPSTYHCWCGKEMNPKSIPGLPPHSCGQTCSKPRSTCPHPCGSMVCHAGPCPPCESMGPSISCFCGKHVSTKRCGETDYANGWSCQEICGDLLPCGEHECARPCHSGLCGSCDIPVPSLCYCGKEHKNIPCEQRGDREASYNHGQLKEKPTTTSVEAEDLGENWYLGSFTCGKKCGRAFDCQKHSCQKECHSQEEQTTHCPYAPDVVTHCPCGKTPLTELLATPRQSCSDSVPNCKKRCDKPLTCGHSCQSGCHDGPCAPCMQRMEVICRCGRTTSMTVCHQGSVQIPECMRVCRAQLNCGRHLHDLHCCPGEKKAIARVAAKRKRKNLGTSNEEVEPEHICIRPCDRPLKCGMHDCQQLCHSGPCASCPEAIFDEISCHCGRTVLQPPQPCGTRPPECRFDCIRDRSCGHPRVSHNCHPDDKPCPPCPFLVEKRCICGKQTLKNQPCWFEEPRCGTICGKKLKCGTHTCTKPCHKSGECEDAGIRGSHCTQACLKVRKSCDHVDTDQCHAPYACNEDKPCQAKTFITCDCQHQKKEVKCLASKSNPWPERPPLKCDDECLRLQRNARLAAALNIDPATHTDNHVPYSDTTLKFFRDNAKWAQTFEREFRVFASESTEKRLRFKPMKPQQRAFLHSLAEDFGLDSESQDPEPHRHVSIFKTPRFVSAPAKTLSQCVKIRAAESSQAAQTTNIVVPTEPYNALLLSSPQFGLTIEELESVLKPDFATQPSISFAVSFLPSDEIVLKGSGAWTPQALETSVTALKPIVTQTVMRLGFAKTVWLCHVDSSLNVLRREADGSKSTGGWNTVAGRSAARPMNAAPPAPPPVRSKFVALLKPSRKNKVEEQPVEEDWEAAAEKLDEE</sequence>
<dbReference type="PANTHER" id="PTHR12360">
    <property type="entry name" value="NUCLEAR TRANSCRIPTION FACTOR, X-BOX BINDING 1 NFX1"/>
    <property type="match status" value="1"/>
</dbReference>
<dbReference type="Pfam" id="PF01422">
    <property type="entry name" value="zf-NF-X1"/>
    <property type="match status" value="6"/>
</dbReference>
<reference evidence="14" key="1">
    <citation type="journal article" date="2021" name="Nat. Commun.">
        <title>Genetic determinants of endophytism in the Arabidopsis root mycobiome.</title>
        <authorList>
            <person name="Mesny F."/>
            <person name="Miyauchi S."/>
            <person name="Thiergart T."/>
            <person name="Pickel B."/>
            <person name="Atanasova L."/>
            <person name="Karlsson M."/>
            <person name="Huettel B."/>
            <person name="Barry K.W."/>
            <person name="Haridas S."/>
            <person name="Chen C."/>
            <person name="Bauer D."/>
            <person name="Andreopoulos W."/>
            <person name="Pangilinan J."/>
            <person name="LaButti K."/>
            <person name="Riley R."/>
            <person name="Lipzen A."/>
            <person name="Clum A."/>
            <person name="Drula E."/>
            <person name="Henrissat B."/>
            <person name="Kohler A."/>
            <person name="Grigoriev I.V."/>
            <person name="Martin F.M."/>
            <person name="Hacquard S."/>
        </authorList>
    </citation>
    <scope>NUCLEOTIDE SEQUENCE</scope>
    <source>
        <strain evidence="14">MPI-SDFR-AT-0073</strain>
    </source>
</reference>
<evidence type="ECO:0000256" key="3">
    <source>
        <dbReference type="ARBA" id="ARBA00022723"/>
    </source>
</evidence>
<dbReference type="GeneID" id="70132345"/>
<keyword evidence="9" id="KW-0539">Nucleus</keyword>
<dbReference type="InterPro" id="IPR001374">
    <property type="entry name" value="R3H_dom"/>
</dbReference>
<evidence type="ECO:0000256" key="4">
    <source>
        <dbReference type="ARBA" id="ARBA00022737"/>
    </source>
</evidence>
<evidence type="ECO:0000256" key="10">
    <source>
        <dbReference type="PROSITE-ProRule" id="PRU00146"/>
    </source>
</evidence>
<keyword evidence="6" id="KW-0862">Zinc</keyword>
<evidence type="ECO:0000256" key="9">
    <source>
        <dbReference type="ARBA" id="ARBA00023242"/>
    </source>
</evidence>
<feature type="region of interest" description="Disordered" evidence="11">
    <location>
        <begin position="1"/>
        <end position="125"/>
    </location>
</feature>
<dbReference type="OrthoDB" id="6512771at2759"/>
<gene>
    <name evidence="14" type="ORF">BKA67DRAFT_574864</name>
</gene>
<keyword evidence="8" id="KW-0804">Transcription</keyword>
<protein>
    <recommendedName>
        <fullName evidence="16">R3H domain-containing protein</fullName>
    </recommendedName>
</protein>
<evidence type="ECO:0000259" key="13">
    <source>
        <dbReference type="PROSITE" id="PS51061"/>
    </source>
</evidence>
<feature type="compositionally biased region" description="Polar residues" evidence="11">
    <location>
        <begin position="69"/>
        <end position="79"/>
    </location>
</feature>
<dbReference type="PROSITE" id="PS51061">
    <property type="entry name" value="R3H"/>
    <property type="match status" value="1"/>
</dbReference>
<dbReference type="SUPFAM" id="SSF82708">
    <property type="entry name" value="R3H domain"/>
    <property type="match status" value="1"/>
</dbReference>
<evidence type="ECO:0000256" key="1">
    <source>
        <dbReference type="ARBA" id="ARBA00004123"/>
    </source>
</evidence>
<evidence type="ECO:0000256" key="8">
    <source>
        <dbReference type="ARBA" id="ARBA00023163"/>
    </source>
</evidence>
<keyword evidence="7" id="KW-0805">Transcription regulation</keyword>
<dbReference type="GO" id="GO:0000981">
    <property type="term" value="F:DNA-binding transcription factor activity, RNA polymerase II-specific"/>
    <property type="evidence" value="ECO:0007669"/>
    <property type="project" value="TreeGrafter"/>
</dbReference>
<dbReference type="PROSITE" id="PS50016">
    <property type="entry name" value="ZF_PHD_2"/>
    <property type="match status" value="1"/>
</dbReference>
<dbReference type="Gene3D" id="3.30.1370.50">
    <property type="entry name" value="R3H-like domain"/>
    <property type="match status" value="1"/>
</dbReference>
<name>A0A9P8ZTB5_9PEZI</name>
<dbReference type="InterPro" id="IPR034077">
    <property type="entry name" value="R3H_FAP1"/>
</dbReference>
<evidence type="ECO:0000256" key="6">
    <source>
        <dbReference type="ARBA" id="ARBA00022833"/>
    </source>
</evidence>
<evidence type="ECO:0000256" key="5">
    <source>
        <dbReference type="ARBA" id="ARBA00022771"/>
    </source>
</evidence>
<dbReference type="CDD" id="cd06006">
    <property type="entry name" value="R3H_unknown_2"/>
    <property type="match status" value="1"/>
</dbReference>
<dbReference type="InterPro" id="IPR000967">
    <property type="entry name" value="Znf_NFX1"/>
</dbReference>
<dbReference type="Proteomes" id="UP000758603">
    <property type="component" value="Unassembled WGS sequence"/>
</dbReference>
<feature type="compositionally biased region" description="Polar residues" evidence="11">
    <location>
        <begin position="44"/>
        <end position="54"/>
    </location>
</feature>
<evidence type="ECO:0000313" key="15">
    <source>
        <dbReference type="Proteomes" id="UP000758603"/>
    </source>
</evidence>
<feature type="compositionally biased region" description="Low complexity" evidence="11">
    <location>
        <begin position="92"/>
        <end position="115"/>
    </location>
</feature>
<comment type="subcellular location">
    <subcellularLocation>
        <location evidence="1">Nucleus</location>
    </subcellularLocation>
</comment>
<dbReference type="GO" id="GO:0000977">
    <property type="term" value="F:RNA polymerase II transcription regulatory region sequence-specific DNA binding"/>
    <property type="evidence" value="ECO:0007669"/>
    <property type="project" value="TreeGrafter"/>
</dbReference>
<feature type="domain" description="PHD-type" evidence="12">
    <location>
        <begin position="185"/>
        <end position="246"/>
    </location>
</feature>
<evidence type="ECO:0000256" key="11">
    <source>
        <dbReference type="SAM" id="MobiDB-lite"/>
    </source>
</evidence>
<dbReference type="InterPro" id="IPR034078">
    <property type="entry name" value="NFX1_fam"/>
</dbReference>
<dbReference type="SMART" id="SM00393">
    <property type="entry name" value="R3H"/>
    <property type="match status" value="1"/>
</dbReference>